<dbReference type="PANTHER" id="PTHR47354">
    <property type="entry name" value="NADH OXIDOREDUCTASE HCR"/>
    <property type="match status" value="1"/>
</dbReference>
<dbReference type="InterPro" id="IPR017938">
    <property type="entry name" value="Riboflavin_synthase-like_b-brl"/>
</dbReference>
<dbReference type="InterPro" id="IPR001433">
    <property type="entry name" value="OxRdtase_FAD/NAD-bd"/>
</dbReference>
<dbReference type="SUPFAM" id="SSF52343">
    <property type="entry name" value="Ferredoxin reductase-like, C-terminal NADP-linked domain"/>
    <property type="match status" value="1"/>
</dbReference>
<comment type="cofactor">
    <cofactor evidence="1">
        <name>FAD</name>
        <dbReference type="ChEBI" id="CHEBI:57692"/>
    </cofactor>
</comment>
<dbReference type="Gene3D" id="3.40.50.80">
    <property type="entry name" value="Nucleotide-binding domain of ferredoxin-NADP reductase (FNR) module"/>
    <property type="match status" value="1"/>
</dbReference>
<dbReference type="PROSITE" id="PS51384">
    <property type="entry name" value="FAD_FR"/>
    <property type="match status" value="1"/>
</dbReference>
<dbReference type="Gene3D" id="2.40.30.10">
    <property type="entry name" value="Translation factors"/>
    <property type="match status" value="1"/>
</dbReference>
<dbReference type="SUPFAM" id="SSF63380">
    <property type="entry name" value="Riboflavin synthase domain-like"/>
    <property type="match status" value="1"/>
</dbReference>
<name>A0A1C5KFP7_9ACTN</name>
<dbReference type="InterPro" id="IPR050415">
    <property type="entry name" value="MRET"/>
</dbReference>
<dbReference type="GO" id="GO:0051537">
    <property type="term" value="F:2 iron, 2 sulfur cluster binding"/>
    <property type="evidence" value="ECO:0007669"/>
    <property type="project" value="UniProtKB-KW"/>
</dbReference>
<dbReference type="AlphaFoldDB" id="A0A1C5KFP7"/>
<reference evidence="6" key="1">
    <citation type="submission" date="2016-06" db="EMBL/GenBank/DDBJ databases">
        <authorList>
            <person name="Varghese N."/>
            <person name="Submissions Spin"/>
        </authorList>
    </citation>
    <scope>NUCLEOTIDE SEQUENCE [LARGE SCALE GENOMIC DNA]</scope>
    <source>
        <strain evidence="6">DSM 44983</strain>
    </source>
</reference>
<keyword evidence="6" id="KW-1185">Reference proteome</keyword>
<accession>A0A1C5KFP7</accession>
<gene>
    <name evidence="5" type="ORF">GA0070623_5966</name>
</gene>
<dbReference type="EMBL" id="LT607752">
    <property type="protein sequence ID" value="SCG81582.1"/>
    <property type="molecule type" value="Genomic_DNA"/>
</dbReference>
<evidence type="ECO:0000256" key="2">
    <source>
        <dbReference type="ARBA" id="ARBA00022714"/>
    </source>
</evidence>
<evidence type="ECO:0000256" key="1">
    <source>
        <dbReference type="ARBA" id="ARBA00001974"/>
    </source>
</evidence>
<feature type="domain" description="FAD-binding FR-type" evidence="4">
    <location>
        <begin position="147"/>
        <end position="257"/>
    </location>
</feature>
<dbReference type="InterPro" id="IPR008333">
    <property type="entry name" value="Cbr1-like_FAD-bd_dom"/>
</dbReference>
<dbReference type="Pfam" id="PF00970">
    <property type="entry name" value="FAD_binding_6"/>
    <property type="match status" value="1"/>
</dbReference>
<keyword evidence="2" id="KW-0408">Iron</keyword>
<keyword evidence="2" id="KW-0479">Metal-binding</keyword>
<evidence type="ECO:0000313" key="6">
    <source>
        <dbReference type="Proteomes" id="UP000198226"/>
    </source>
</evidence>
<dbReference type="Pfam" id="PF00175">
    <property type="entry name" value="NAD_binding_1"/>
    <property type="match status" value="1"/>
</dbReference>
<protein>
    <submittedName>
        <fullName evidence="5">NAD(P)H-flavin reductase</fullName>
    </submittedName>
</protein>
<dbReference type="GO" id="GO:0016491">
    <property type="term" value="F:oxidoreductase activity"/>
    <property type="evidence" value="ECO:0007669"/>
    <property type="project" value="InterPro"/>
</dbReference>
<dbReference type="PANTHER" id="PTHR47354:SF5">
    <property type="entry name" value="PROTEIN RFBI"/>
    <property type="match status" value="1"/>
</dbReference>
<keyword evidence="2" id="KW-0001">2Fe-2S</keyword>
<dbReference type="InterPro" id="IPR039261">
    <property type="entry name" value="FNR_nucleotide-bd"/>
</dbReference>
<proteinExistence type="predicted"/>
<evidence type="ECO:0000256" key="3">
    <source>
        <dbReference type="ARBA" id="ARBA00023014"/>
    </source>
</evidence>
<dbReference type="InterPro" id="IPR017927">
    <property type="entry name" value="FAD-bd_FR_type"/>
</dbReference>
<keyword evidence="3" id="KW-0411">Iron-sulfur</keyword>
<dbReference type="Proteomes" id="UP000198226">
    <property type="component" value="Chromosome I"/>
</dbReference>
<organism evidence="5 6">
    <name type="scientific">Micromonospora rifamycinica</name>
    <dbReference type="NCBI Taxonomy" id="291594"/>
    <lineage>
        <taxon>Bacteria</taxon>
        <taxon>Bacillati</taxon>
        <taxon>Actinomycetota</taxon>
        <taxon>Actinomycetes</taxon>
        <taxon>Micromonosporales</taxon>
        <taxon>Micromonosporaceae</taxon>
        <taxon>Micromonospora</taxon>
    </lineage>
</organism>
<sequence length="416" mass="43732">MPASKGVDVTIHRRKWFMPAPDLAQSLTGAAADHERAAAYFWSFLLLRGVRFLPRRLAAVFFSTVVELIARGGDPAAYRAGLVVLGRLYQRFDLLPGDGAVVAAAVVDTVRRFAGESWGSESARVWEQGCLRVLGLAEQSAEMLGDGPQVTFGVVESVVSAGVDLAVVSVRPVGRLHFVAGEALPVCSPRLPGRWRWLSPANAPRVDGTVEFHVRAIPGGAVSPVLVGQVAVGESLWLGPPCEVGLSAAVAGDADLLLVAGGTGLAPLRAVVEQLAVSRVRRRVTVVVGARDLPALCEMAGLEGLRRAYGGWLSVVLVSGDEGVDPLAAGGLLGAVLLHYEPGRAVVVCGPPQLIEEARTWLLVGGVASEDLRLAVTFRHGFDVVSWASRQRHADTVVAEVAGGEAGEDRRAGDVP</sequence>
<evidence type="ECO:0000259" key="4">
    <source>
        <dbReference type="PROSITE" id="PS51384"/>
    </source>
</evidence>
<evidence type="ECO:0000313" key="5">
    <source>
        <dbReference type="EMBL" id="SCG81582.1"/>
    </source>
</evidence>